<dbReference type="SMART" id="SM00986">
    <property type="entry name" value="UDG"/>
    <property type="match status" value="1"/>
</dbReference>
<dbReference type="EC" id="3.2.2.27" evidence="7"/>
<dbReference type="PROSITE" id="PS00130">
    <property type="entry name" value="U_DNA_GLYCOSYLASE"/>
    <property type="match status" value="1"/>
</dbReference>
<feature type="active site" description="Proton acceptor" evidence="7 8">
    <location>
        <position position="139"/>
    </location>
</feature>
<dbReference type="InterPro" id="IPR018085">
    <property type="entry name" value="Ura-DNA_Glyclase_AS"/>
</dbReference>
<keyword evidence="5 7" id="KW-0234">DNA repair</keyword>
<feature type="region of interest" description="Disordered" evidence="9">
    <location>
        <begin position="1"/>
        <end position="53"/>
    </location>
</feature>
<reference evidence="11 12" key="1">
    <citation type="submission" date="2015-06" db="EMBL/GenBank/DDBJ databases">
        <title>Talaromyces atroroseus IBT 11181 draft genome.</title>
        <authorList>
            <person name="Rasmussen K.B."/>
            <person name="Rasmussen S."/>
            <person name="Petersen B."/>
            <person name="Sicheritz-Ponten T."/>
            <person name="Mortensen U.H."/>
            <person name="Thrane U."/>
        </authorList>
    </citation>
    <scope>NUCLEOTIDE SEQUENCE [LARGE SCALE GENOMIC DNA]</scope>
    <source>
        <strain evidence="11 12">IBT 11181</strain>
    </source>
</reference>
<gene>
    <name evidence="7" type="primary">UNG1</name>
    <name evidence="11" type="ORF">UA08_09104</name>
</gene>
<evidence type="ECO:0000256" key="4">
    <source>
        <dbReference type="ARBA" id="ARBA00023128"/>
    </source>
</evidence>
<evidence type="ECO:0000256" key="9">
    <source>
        <dbReference type="SAM" id="MobiDB-lite"/>
    </source>
</evidence>
<sequence>MPSVKRGANSDSPGATKKQKANGSITSFFGAPRPKDGVGAGTQNSSIPPPTSRFNKEKWVASLTAEQKELLQLEIETLDESWLAHLKDEVVTPEFLNLKRFLKKEKDSKATIFPPEKDIYSWSRHTPLHTVKAVILGQDPYHNYNQAHGLCFSVRPPTKAPPSLKNIYIGLKNDYPSFECPPSDGGLLTPWAERGVLMINTCLTVRAHNANSHANRGWERFTQKAIDTVARVRTRGVVFLAWGTPAGKRVAAVNKQRHCVLQSVHPSPLSARNGFFTNGHFKKCNEWLAERYGDDAMIDWSLNPNKSVLTQKAISTATEGKQEGPLAPSKHANKAPPSSPTPLGDGDVENGGAKAKSTSVAAIKTVTADADPLCDEDDLDALEALAAAEDLANAATVTGAESIKKDEVTVEVKKD</sequence>
<evidence type="ECO:0000256" key="2">
    <source>
        <dbReference type="ARBA" id="ARBA00022763"/>
    </source>
</evidence>
<dbReference type="InterPro" id="IPR036895">
    <property type="entry name" value="Uracil-DNA_glycosylase-like_sf"/>
</dbReference>
<dbReference type="InterPro" id="IPR005122">
    <property type="entry name" value="Uracil-DNA_glycosylase-like"/>
</dbReference>
<dbReference type="GO" id="GO:0097510">
    <property type="term" value="P:base-excision repair, AP site formation via deaminated base removal"/>
    <property type="evidence" value="ECO:0007669"/>
    <property type="project" value="TreeGrafter"/>
</dbReference>
<name>A0A1Q5Q7I5_TALAT</name>
<evidence type="ECO:0000256" key="3">
    <source>
        <dbReference type="ARBA" id="ARBA00022801"/>
    </source>
</evidence>
<evidence type="ECO:0000259" key="10">
    <source>
        <dbReference type="SMART" id="SM00986"/>
    </source>
</evidence>
<evidence type="ECO:0000256" key="6">
    <source>
        <dbReference type="ARBA" id="ARBA00023242"/>
    </source>
</evidence>
<dbReference type="NCBIfam" id="NF003589">
    <property type="entry name" value="PRK05254.1-2"/>
    <property type="match status" value="1"/>
</dbReference>
<dbReference type="HAMAP" id="MF_00148">
    <property type="entry name" value="UDG"/>
    <property type="match status" value="1"/>
</dbReference>
<feature type="domain" description="Uracil-DNA glycosylase-like" evidence="10">
    <location>
        <begin position="124"/>
        <end position="288"/>
    </location>
</feature>
<keyword evidence="12" id="KW-1185">Reference proteome</keyword>
<dbReference type="RefSeq" id="XP_020115752.1">
    <property type="nucleotide sequence ID" value="XM_020264000.1"/>
</dbReference>
<evidence type="ECO:0000256" key="8">
    <source>
        <dbReference type="PROSITE-ProRule" id="PRU10072"/>
    </source>
</evidence>
<protein>
    <recommendedName>
        <fullName evidence="7">Uracil-DNA glycosylase</fullName>
        <shortName evidence="7">UDG</shortName>
        <ecNumber evidence="7">3.2.2.27</ecNumber>
    </recommendedName>
</protein>
<dbReference type="NCBIfam" id="NF003592">
    <property type="entry name" value="PRK05254.1-5"/>
    <property type="match status" value="1"/>
</dbReference>
<evidence type="ECO:0000313" key="11">
    <source>
        <dbReference type="EMBL" id="OKL55631.1"/>
    </source>
</evidence>
<evidence type="ECO:0000256" key="1">
    <source>
        <dbReference type="ARBA" id="ARBA00008184"/>
    </source>
</evidence>
<dbReference type="STRING" id="1441469.A0A1Q5Q7I5"/>
<dbReference type="OrthoDB" id="10031947at2759"/>
<dbReference type="Pfam" id="PF03167">
    <property type="entry name" value="UDG"/>
    <property type="match status" value="1"/>
</dbReference>
<comment type="similarity">
    <text evidence="1 7">Belongs to the uracil-DNA glycosylase (UDG) superfamily. UNG family.</text>
</comment>
<evidence type="ECO:0000256" key="7">
    <source>
        <dbReference type="HAMAP-Rule" id="MF_03166"/>
    </source>
</evidence>
<dbReference type="PANTHER" id="PTHR11264">
    <property type="entry name" value="URACIL-DNA GLYCOSYLASE"/>
    <property type="match status" value="1"/>
</dbReference>
<dbReference type="PANTHER" id="PTHR11264:SF0">
    <property type="entry name" value="URACIL-DNA GLYCOSYLASE"/>
    <property type="match status" value="1"/>
</dbReference>
<feature type="region of interest" description="Disordered" evidence="9">
    <location>
        <begin position="318"/>
        <end position="359"/>
    </location>
</feature>
<evidence type="ECO:0000313" key="12">
    <source>
        <dbReference type="Proteomes" id="UP000214365"/>
    </source>
</evidence>
<keyword evidence="4 7" id="KW-0496">Mitochondrion</keyword>
<dbReference type="CDD" id="cd10027">
    <property type="entry name" value="UDG-F1-like"/>
    <property type="match status" value="1"/>
</dbReference>
<dbReference type="AlphaFoldDB" id="A0A1Q5Q7I5"/>
<dbReference type="SMART" id="SM00987">
    <property type="entry name" value="UreE_C"/>
    <property type="match status" value="1"/>
</dbReference>
<dbReference type="GO" id="GO:0005634">
    <property type="term" value="C:nucleus"/>
    <property type="evidence" value="ECO:0007669"/>
    <property type="project" value="UniProtKB-SubCell"/>
</dbReference>
<keyword evidence="6 7" id="KW-0539">Nucleus</keyword>
<dbReference type="Gene3D" id="3.40.470.10">
    <property type="entry name" value="Uracil-DNA glycosylase-like domain"/>
    <property type="match status" value="1"/>
</dbReference>
<dbReference type="FunFam" id="3.40.470.10:FF:000007">
    <property type="entry name" value="Uracil-DNA glycosylase"/>
    <property type="match status" value="1"/>
</dbReference>
<comment type="subcellular location">
    <subcellularLocation>
        <location evidence="7">Mitochondrion</location>
    </subcellularLocation>
    <subcellularLocation>
        <location evidence="7">Nucleus</location>
    </subcellularLocation>
</comment>
<keyword evidence="3 7" id="KW-0378">Hydrolase</keyword>
<evidence type="ECO:0000256" key="5">
    <source>
        <dbReference type="ARBA" id="ARBA00023204"/>
    </source>
</evidence>
<comment type="caution">
    <text evidence="11">The sequence shown here is derived from an EMBL/GenBank/DDBJ whole genome shotgun (WGS) entry which is preliminary data.</text>
</comment>
<dbReference type="InterPro" id="IPR002043">
    <property type="entry name" value="UDG_fam1"/>
</dbReference>
<comment type="catalytic activity">
    <reaction evidence="7">
        <text>Hydrolyzes single-stranded DNA or mismatched double-stranded DNA and polynucleotides, releasing free uracil.</text>
        <dbReference type="EC" id="3.2.2.27"/>
    </reaction>
</comment>
<accession>A0A1Q5Q7I5</accession>
<dbReference type="GO" id="GO:0004844">
    <property type="term" value="F:uracil DNA N-glycosylase activity"/>
    <property type="evidence" value="ECO:0007669"/>
    <property type="project" value="UniProtKB-UniRule"/>
</dbReference>
<proteinExistence type="inferred from homology"/>
<dbReference type="EMBL" id="LFMY01000018">
    <property type="protein sequence ID" value="OKL55631.1"/>
    <property type="molecule type" value="Genomic_DNA"/>
</dbReference>
<dbReference type="Proteomes" id="UP000214365">
    <property type="component" value="Unassembled WGS sequence"/>
</dbReference>
<dbReference type="GO" id="GO:0005739">
    <property type="term" value="C:mitochondrion"/>
    <property type="evidence" value="ECO:0007669"/>
    <property type="project" value="UniProtKB-SubCell"/>
</dbReference>
<dbReference type="NCBIfam" id="NF003588">
    <property type="entry name" value="PRK05254.1-1"/>
    <property type="match status" value="1"/>
</dbReference>
<comment type="function">
    <text evidence="7">Excises uracil residues from the DNA which can arise as a result of misincorporation of dUMP residues by DNA polymerase or due to deamination of cytosine.</text>
</comment>
<dbReference type="SUPFAM" id="SSF52141">
    <property type="entry name" value="Uracil-DNA glycosylase-like"/>
    <property type="match status" value="1"/>
</dbReference>
<keyword evidence="2 7" id="KW-0227">DNA damage</keyword>
<dbReference type="GeneID" id="31008860"/>
<dbReference type="NCBIfam" id="TIGR00628">
    <property type="entry name" value="ung"/>
    <property type="match status" value="1"/>
</dbReference>
<organism evidence="11 12">
    <name type="scientific">Talaromyces atroroseus</name>
    <dbReference type="NCBI Taxonomy" id="1441469"/>
    <lineage>
        <taxon>Eukaryota</taxon>
        <taxon>Fungi</taxon>
        <taxon>Dikarya</taxon>
        <taxon>Ascomycota</taxon>
        <taxon>Pezizomycotina</taxon>
        <taxon>Eurotiomycetes</taxon>
        <taxon>Eurotiomycetidae</taxon>
        <taxon>Eurotiales</taxon>
        <taxon>Trichocomaceae</taxon>
        <taxon>Talaromyces</taxon>
        <taxon>Talaromyces sect. Trachyspermi</taxon>
    </lineage>
</organism>